<evidence type="ECO:0000313" key="3">
    <source>
        <dbReference type="EMBL" id="CAD9146131.1"/>
    </source>
</evidence>
<dbReference type="InterPro" id="IPR000781">
    <property type="entry name" value="ERH"/>
</dbReference>
<dbReference type="PANTHER" id="PTHR12373:SF0">
    <property type="entry name" value="ENHANCER OF RUDIMENTARY HOMOLOG"/>
    <property type="match status" value="1"/>
</dbReference>
<evidence type="ECO:0000256" key="2">
    <source>
        <dbReference type="SAM" id="MobiDB-lite"/>
    </source>
</evidence>
<sequence length="158" mass="17198">MVAGRQRGWRSAQGWGSAAGPRRTIGDKRKGVGPGIARRARNRTTGPSAGALPGGHTILLVQFQQRTSSRTYTEHDAVSGAMDSVCQMFEQALKLDGGESGSDTARYTPQDLWAFIDGLQDVGCLVYNTRVGGYRPHDREWIKRQVLEHLKGQVSSSA</sequence>
<evidence type="ECO:0000256" key="1">
    <source>
        <dbReference type="ARBA" id="ARBA00007491"/>
    </source>
</evidence>
<dbReference type="InterPro" id="IPR035912">
    <property type="entry name" value="EHR_sf"/>
</dbReference>
<protein>
    <recommendedName>
        <fullName evidence="4">Enhancer of rudimentary homolog</fullName>
    </recommendedName>
</protein>
<evidence type="ECO:0008006" key="4">
    <source>
        <dbReference type="Google" id="ProtNLM"/>
    </source>
</evidence>
<dbReference type="AlphaFoldDB" id="A0A7S1QRP8"/>
<feature type="region of interest" description="Disordered" evidence="2">
    <location>
        <begin position="1"/>
        <end position="52"/>
    </location>
</feature>
<dbReference type="EMBL" id="HBGE01048754">
    <property type="protein sequence ID" value="CAD9146131.1"/>
    <property type="molecule type" value="Transcribed_RNA"/>
</dbReference>
<dbReference type="SUPFAM" id="SSF143875">
    <property type="entry name" value="ERH-like"/>
    <property type="match status" value="1"/>
</dbReference>
<accession>A0A7S1QRP8</accession>
<reference evidence="3" key="1">
    <citation type="submission" date="2021-01" db="EMBL/GenBank/DDBJ databases">
        <authorList>
            <person name="Corre E."/>
            <person name="Pelletier E."/>
            <person name="Niang G."/>
            <person name="Scheremetjew M."/>
            <person name="Finn R."/>
            <person name="Kale V."/>
            <person name="Holt S."/>
            <person name="Cochrane G."/>
            <person name="Meng A."/>
            <person name="Brown T."/>
            <person name="Cohen L."/>
        </authorList>
    </citation>
    <scope>NUCLEOTIDE SEQUENCE</scope>
    <source>
        <strain evidence="3">OF101</strain>
    </source>
</reference>
<name>A0A7S1QRP8_ALECA</name>
<organism evidence="3">
    <name type="scientific">Alexandrium catenella</name>
    <name type="common">Red tide dinoflagellate</name>
    <name type="synonym">Gonyaulax catenella</name>
    <dbReference type="NCBI Taxonomy" id="2925"/>
    <lineage>
        <taxon>Eukaryota</taxon>
        <taxon>Sar</taxon>
        <taxon>Alveolata</taxon>
        <taxon>Dinophyceae</taxon>
        <taxon>Gonyaulacales</taxon>
        <taxon>Pyrocystaceae</taxon>
        <taxon>Alexandrium</taxon>
    </lineage>
</organism>
<dbReference type="Gene3D" id="3.30.2260.10">
    <property type="entry name" value="Enhancer of rudimentary"/>
    <property type="match status" value="1"/>
</dbReference>
<dbReference type="Pfam" id="PF01133">
    <property type="entry name" value="ER"/>
    <property type="match status" value="1"/>
</dbReference>
<proteinExistence type="inferred from homology"/>
<dbReference type="PANTHER" id="PTHR12373">
    <property type="entry name" value="ENHANCER OF RUDIMENTARY ERH"/>
    <property type="match status" value="1"/>
</dbReference>
<comment type="similarity">
    <text evidence="1">Belongs to the E(R) family.</text>
</comment>
<gene>
    <name evidence="3" type="ORF">ACAT0790_LOCUS29426</name>
</gene>